<reference evidence="3" key="1">
    <citation type="submission" date="2023-10" db="EMBL/GenBank/DDBJ databases">
        <authorList>
            <person name="Noh H."/>
        </authorList>
    </citation>
    <scope>NUCLEOTIDE SEQUENCE</scope>
    <source>
        <strain evidence="3">DUCC4014</strain>
    </source>
</reference>
<evidence type="ECO:0000313" key="4">
    <source>
        <dbReference type="Proteomes" id="UP000827549"/>
    </source>
</evidence>
<dbReference type="SUPFAM" id="SSF51735">
    <property type="entry name" value="NAD(P)-binding Rossmann-fold domains"/>
    <property type="match status" value="1"/>
</dbReference>
<dbReference type="GO" id="GO:0016491">
    <property type="term" value="F:oxidoreductase activity"/>
    <property type="evidence" value="ECO:0007669"/>
    <property type="project" value="UniProtKB-KW"/>
</dbReference>
<evidence type="ECO:0000256" key="1">
    <source>
        <dbReference type="ARBA" id="ARBA00006484"/>
    </source>
</evidence>
<name>A0AAF0Y5L9_9TREE</name>
<dbReference type="InterPro" id="IPR002347">
    <property type="entry name" value="SDR_fam"/>
</dbReference>
<dbReference type="RefSeq" id="XP_062624711.1">
    <property type="nucleotide sequence ID" value="XM_062768727.1"/>
</dbReference>
<dbReference type="Proteomes" id="UP000827549">
    <property type="component" value="Chromosome 2"/>
</dbReference>
<dbReference type="PANTHER" id="PTHR24320:SF283">
    <property type="entry name" value="RETINOL DEHYDROGENASE 11"/>
    <property type="match status" value="1"/>
</dbReference>
<evidence type="ECO:0000256" key="2">
    <source>
        <dbReference type="ARBA" id="ARBA00023002"/>
    </source>
</evidence>
<organism evidence="3 4">
    <name type="scientific">Vanrija pseudolonga</name>
    <dbReference type="NCBI Taxonomy" id="143232"/>
    <lineage>
        <taxon>Eukaryota</taxon>
        <taxon>Fungi</taxon>
        <taxon>Dikarya</taxon>
        <taxon>Basidiomycota</taxon>
        <taxon>Agaricomycotina</taxon>
        <taxon>Tremellomycetes</taxon>
        <taxon>Trichosporonales</taxon>
        <taxon>Trichosporonaceae</taxon>
        <taxon>Vanrija</taxon>
    </lineage>
</organism>
<accession>A0AAF0Y5L9</accession>
<dbReference type="AlphaFoldDB" id="A0AAF0Y5L9"/>
<keyword evidence="4" id="KW-1185">Reference proteome</keyword>
<dbReference type="Gene3D" id="3.40.50.720">
    <property type="entry name" value="NAD(P)-binding Rossmann-like Domain"/>
    <property type="match status" value="1"/>
</dbReference>
<dbReference type="PANTHER" id="PTHR24320">
    <property type="entry name" value="RETINOL DEHYDROGENASE"/>
    <property type="match status" value="1"/>
</dbReference>
<proteinExistence type="inferred from homology"/>
<sequence>MAQPGDKFTKQTTAQEVVDTFGDNIKGKYVVVTGPSPGGIGYETARAIATKEPKLLVLAARSQSKLDQAKADILKETPKANVETVILDLNSLASVREAAKEISAKGQLDVLINNAAVMMTPYGKTADGFETQFGTNYIAPWLLTNLLLPNLLKSAHPRVVFVSSMGHQFGDIRWDDIDYSKGGDYDKTNAYGQSKTATILNAKYLAEKFGSKGLTAVALHPGAIPTNLGRHLEDGDIKALAAFFNEDGTPNMSLGFWKNIPEGAATSVTAAFDPRWEKQNGAYLVNSQVAPLQKAGEEIPYGTENILALWANDDKSAERLWKLTNELTKENF</sequence>
<dbReference type="PRINTS" id="PR00081">
    <property type="entry name" value="GDHRDH"/>
</dbReference>
<keyword evidence="2" id="KW-0560">Oxidoreductase</keyword>
<dbReference type="InterPro" id="IPR036291">
    <property type="entry name" value="NAD(P)-bd_dom_sf"/>
</dbReference>
<dbReference type="GeneID" id="87805466"/>
<evidence type="ECO:0000313" key="3">
    <source>
        <dbReference type="EMBL" id="WOO78679.1"/>
    </source>
</evidence>
<comment type="similarity">
    <text evidence="1">Belongs to the short-chain dehydrogenases/reductases (SDR) family.</text>
</comment>
<gene>
    <name evidence="3" type="primary">TIC32_0</name>
    <name evidence="3" type="ORF">LOC62_02G002218</name>
</gene>
<dbReference type="EMBL" id="CP086715">
    <property type="protein sequence ID" value="WOO78679.1"/>
    <property type="molecule type" value="Genomic_DNA"/>
</dbReference>
<dbReference type="Pfam" id="PF00106">
    <property type="entry name" value="adh_short"/>
    <property type="match status" value="1"/>
</dbReference>
<protein>
    <submittedName>
        <fullName evidence="3">Short-chain dehydrogenase TIC 32, chloroplastic</fullName>
    </submittedName>
</protein>